<keyword evidence="3" id="KW-0479">Metal-binding</keyword>
<accession>A0A3P9BMB2</accession>
<evidence type="ECO:0000259" key="13">
    <source>
        <dbReference type="PROSITE" id="PS50157"/>
    </source>
</evidence>
<evidence type="ECO:0000256" key="3">
    <source>
        <dbReference type="ARBA" id="ARBA00022723"/>
    </source>
</evidence>
<reference evidence="14" key="2">
    <citation type="submission" date="2025-09" db="UniProtKB">
        <authorList>
            <consortium name="Ensembl"/>
        </authorList>
    </citation>
    <scope>IDENTIFICATION</scope>
</reference>
<dbReference type="GeneTree" id="ENSGT00940000164807"/>
<dbReference type="PROSITE" id="PS50157">
    <property type="entry name" value="ZINC_FINGER_C2H2_2"/>
    <property type="match status" value="5"/>
</dbReference>
<feature type="domain" description="C2H2-type" evidence="13">
    <location>
        <begin position="303"/>
        <end position="326"/>
    </location>
</feature>
<feature type="region of interest" description="Disordered" evidence="12">
    <location>
        <begin position="268"/>
        <end position="287"/>
    </location>
</feature>
<feature type="domain" description="C2H2-type" evidence="13">
    <location>
        <begin position="393"/>
        <end position="420"/>
    </location>
</feature>
<dbReference type="Ensembl" id="ENSMZET00005011453.1">
    <property type="protein sequence ID" value="ENSMZEP00005011070.1"/>
    <property type="gene ID" value="ENSMZEG00005008312.1"/>
</dbReference>
<dbReference type="GO" id="GO:0003677">
    <property type="term" value="F:DNA binding"/>
    <property type="evidence" value="ECO:0007669"/>
    <property type="project" value="UniProtKB-KW"/>
</dbReference>
<keyword evidence="7" id="KW-0805">Transcription regulation</keyword>
<dbReference type="FunFam" id="3.30.160.60:FF:000912">
    <property type="entry name" value="Zinc finger protein 660"/>
    <property type="match status" value="1"/>
</dbReference>
<dbReference type="Gene3D" id="3.30.160.60">
    <property type="entry name" value="Classic Zinc Finger"/>
    <property type="match status" value="5"/>
</dbReference>
<keyword evidence="6" id="KW-0862">Zinc</keyword>
<dbReference type="PANTHER" id="PTHR24394:SF44">
    <property type="entry name" value="ZINC FINGER PROTEIN 271-LIKE"/>
    <property type="match status" value="1"/>
</dbReference>
<keyword evidence="5 11" id="KW-0863">Zinc-finger</keyword>
<dbReference type="SUPFAM" id="SSF57667">
    <property type="entry name" value="beta-beta-alpha zinc fingers"/>
    <property type="match status" value="3"/>
</dbReference>
<feature type="region of interest" description="Disordered" evidence="12">
    <location>
        <begin position="169"/>
        <end position="262"/>
    </location>
</feature>
<dbReference type="AlphaFoldDB" id="A0A3P9BMB2"/>
<evidence type="ECO:0000256" key="4">
    <source>
        <dbReference type="ARBA" id="ARBA00022737"/>
    </source>
</evidence>
<evidence type="ECO:0000256" key="7">
    <source>
        <dbReference type="ARBA" id="ARBA00023015"/>
    </source>
</evidence>
<evidence type="ECO:0000256" key="8">
    <source>
        <dbReference type="ARBA" id="ARBA00023125"/>
    </source>
</evidence>
<dbReference type="GO" id="GO:0008270">
    <property type="term" value="F:zinc ion binding"/>
    <property type="evidence" value="ECO:0007669"/>
    <property type="project" value="UniProtKB-KW"/>
</dbReference>
<evidence type="ECO:0000256" key="6">
    <source>
        <dbReference type="ARBA" id="ARBA00022833"/>
    </source>
</evidence>
<dbReference type="FunFam" id="3.30.160.60:FF:000352">
    <property type="entry name" value="zinc finger protein 3 homolog"/>
    <property type="match status" value="1"/>
</dbReference>
<dbReference type="Pfam" id="PF00096">
    <property type="entry name" value="zf-C2H2"/>
    <property type="match status" value="4"/>
</dbReference>
<dbReference type="PANTHER" id="PTHR24394">
    <property type="entry name" value="ZINC FINGER PROTEIN"/>
    <property type="match status" value="1"/>
</dbReference>
<feature type="compositionally biased region" description="Polar residues" evidence="12">
    <location>
        <begin position="247"/>
        <end position="256"/>
    </location>
</feature>
<feature type="compositionally biased region" description="Basic and acidic residues" evidence="12">
    <location>
        <begin position="174"/>
        <end position="186"/>
    </location>
</feature>
<evidence type="ECO:0000256" key="11">
    <source>
        <dbReference type="PROSITE-ProRule" id="PRU00042"/>
    </source>
</evidence>
<organism evidence="14 15">
    <name type="scientific">Maylandia zebra</name>
    <name type="common">zebra mbuna</name>
    <dbReference type="NCBI Taxonomy" id="106582"/>
    <lineage>
        <taxon>Eukaryota</taxon>
        <taxon>Metazoa</taxon>
        <taxon>Chordata</taxon>
        <taxon>Craniata</taxon>
        <taxon>Vertebrata</taxon>
        <taxon>Euteleostomi</taxon>
        <taxon>Actinopterygii</taxon>
        <taxon>Neopterygii</taxon>
        <taxon>Teleostei</taxon>
        <taxon>Neoteleostei</taxon>
        <taxon>Acanthomorphata</taxon>
        <taxon>Ovalentaria</taxon>
        <taxon>Cichlomorphae</taxon>
        <taxon>Cichliformes</taxon>
        <taxon>Cichlidae</taxon>
        <taxon>African cichlids</taxon>
        <taxon>Pseudocrenilabrinae</taxon>
        <taxon>Haplochromini</taxon>
        <taxon>Maylandia</taxon>
        <taxon>Maylandia zebra complex</taxon>
    </lineage>
</organism>
<dbReference type="FunFam" id="3.30.160.60:FF:000145">
    <property type="entry name" value="Zinc finger protein 574"/>
    <property type="match status" value="1"/>
</dbReference>
<keyword evidence="15" id="KW-1185">Reference proteome</keyword>
<feature type="domain" description="C2H2-type" evidence="13">
    <location>
        <begin position="421"/>
        <end position="448"/>
    </location>
</feature>
<dbReference type="Proteomes" id="UP000265160">
    <property type="component" value="Unplaced"/>
</dbReference>
<keyword evidence="10" id="KW-0539">Nucleus</keyword>
<evidence type="ECO:0000313" key="15">
    <source>
        <dbReference type="Proteomes" id="UP000265160"/>
    </source>
</evidence>
<dbReference type="GO" id="GO:0005634">
    <property type="term" value="C:nucleus"/>
    <property type="evidence" value="ECO:0007669"/>
    <property type="project" value="UniProtKB-SubCell"/>
</dbReference>
<comment type="similarity">
    <text evidence="2">Belongs to the krueppel C2H2-type zinc-finger protein family.</text>
</comment>
<evidence type="ECO:0000313" key="14">
    <source>
        <dbReference type="Ensembl" id="ENSMZEP00005011070.1"/>
    </source>
</evidence>
<protein>
    <recommendedName>
        <fullName evidence="13">C2H2-type domain-containing protein</fullName>
    </recommendedName>
</protein>
<evidence type="ECO:0000256" key="9">
    <source>
        <dbReference type="ARBA" id="ARBA00023163"/>
    </source>
</evidence>
<evidence type="ECO:0000256" key="10">
    <source>
        <dbReference type="ARBA" id="ARBA00023242"/>
    </source>
</evidence>
<evidence type="ECO:0000256" key="1">
    <source>
        <dbReference type="ARBA" id="ARBA00004123"/>
    </source>
</evidence>
<keyword evidence="9" id="KW-0804">Transcription</keyword>
<dbReference type="InterPro" id="IPR036236">
    <property type="entry name" value="Znf_C2H2_sf"/>
</dbReference>
<reference evidence="14" key="1">
    <citation type="submission" date="2025-08" db="UniProtKB">
        <authorList>
            <consortium name="Ensembl"/>
        </authorList>
    </citation>
    <scope>IDENTIFICATION</scope>
</reference>
<name>A0A3P9BMB2_9CICH</name>
<evidence type="ECO:0000256" key="2">
    <source>
        <dbReference type="ARBA" id="ARBA00006991"/>
    </source>
</evidence>
<dbReference type="InterPro" id="IPR013087">
    <property type="entry name" value="Znf_C2H2_type"/>
</dbReference>
<feature type="domain" description="C2H2-type" evidence="13">
    <location>
        <begin position="365"/>
        <end position="392"/>
    </location>
</feature>
<dbReference type="PROSITE" id="PS00028">
    <property type="entry name" value="ZINC_FINGER_C2H2_1"/>
    <property type="match status" value="5"/>
</dbReference>
<evidence type="ECO:0000256" key="5">
    <source>
        <dbReference type="ARBA" id="ARBA00022771"/>
    </source>
</evidence>
<evidence type="ECO:0000256" key="12">
    <source>
        <dbReference type="SAM" id="MobiDB-lite"/>
    </source>
</evidence>
<dbReference type="FunFam" id="3.30.160.60:FF:001480">
    <property type="entry name" value="Si:cabz01071911.3"/>
    <property type="match status" value="1"/>
</dbReference>
<keyword evidence="8" id="KW-0238">DNA-binding</keyword>
<dbReference type="SMART" id="SM00355">
    <property type="entry name" value="ZnF_C2H2"/>
    <property type="match status" value="5"/>
</dbReference>
<dbReference type="GO" id="GO:0000981">
    <property type="term" value="F:DNA-binding transcription factor activity, RNA polymerase II-specific"/>
    <property type="evidence" value="ECO:0007669"/>
    <property type="project" value="TreeGrafter"/>
</dbReference>
<keyword evidence="4" id="KW-0677">Repeat</keyword>
<feature type="domain" description="C2H2-type" evidence="13">
    <location>
        <begin position="337"/>
        <end position="364"/>
    </location>
</feature>
<comment type="subcellular location">
    <subcellularLocation>
        <location evidence="1">Nucleus</location>
    </subcellularLocation>
</comment>
<proteinExistence type="inferred from homology"/>
<sequence>MSGWVSGATSLGTPQALQGLEAYLPLPPLPLPVADPLRHRCVGGSLCPGMGVQVHTGSLLGGRLSGLEPGARSATSEVGCPGLSAWARSLRRSWLPAELTGASLQLPLASAPRLLSEPSSGTLLSSFWDSGAAAPLLRSATPSSAMNGKFSDLQQLLPVKEEVRWSPSLDQQDTDLHHKNEVREGEQFDGLVEADITRFPISPVKSEDDDEKPDSLQLHQRPLTSCSDKQMKAETDGEDCGGPGSATDPNPQQSPDSLEMEVSFGDKLHKPEIEDSYDGRKKSRTLESGKNEDLEFNSANTSFNCSDCGKHFLYRQTLQRHQNPHSQMAGHKEERLFDCDVCGHKFKREANLTTHIRVHTGEKPFSCNVCEKKFRHQYNLYRHLKIHTGKKSFSCAVCNKTFSQRWDLKRHKIVHTGEKPFNCSMCGKKFTQRNHFKRHIRVHTGERLVGSWTYGTSN</sequence>